<name>A0A0L0HF05_SPIPD</name>
<dbReference type="RefSeq" id="XP_016607398.1">
    <property type="nucleotide sequence ID" value="XM_016753813.1"/>
</dbReference>
<keyword evidence="6" id="KW-1185">Reference proteome</keyword>
<accession>A0A0L0HF05</accession>
<dbReference type="GO" id="GO:0046872">
    <property type="term" value="F:metal ion binding"/>
    <property type="evidence" value="ECO:0007669"/>
    <property type="project" value="UniProtKB-KW"/>
</dbReference>
<keyword evidence="2" id="KW-0186">Copper</keyword>
<dbReference type="Pfam" id="PF00264">
    <property type="entry name" value="Tyrosinase"/>
    <property type="match status" value="1"/>
</dbReference>
<dbReference type="GO" id="GO:0016491">
    <property type="term" value="F:oxidoreductase activity"/>
    <property type="evidence" value="ECO:0007669"/>
    <property type="project" value="InterPro"/>
</dbReference>
<keyword evidence="1" id="KW-0479">Metal-binding</keyword>
<dbReference type="InterPro" id="IPR050316">
    <property type="entry name" value="Tyrosinase/Hemocyanin"/>
</dbReference>
<evidence type="ECO:0000256" key="1">
    <source>
        <dbReference type="ARBA" id="ARBA00022723"/>
    </source>
</evidence>
<evidence type="ECO:0000256" key="2">
    <source>
        <dbReference type="ARBA" id="ARBA00023008"/>
    </source>
</evidence>
<gene>
    <name evidence="5" type="ORF">SPPG_05604</name>
</gene>
<sequence length="559" mass="62236">MKVSTIIAGTAVAALALSAGGAVDAAAAVGYGDYSRCGNNVIVRKEVHDLTQAEWNVYMTTIQKAMVTPYMPNSRISLWEYWAYIHNTQSPKIHGNSIFSLWHRWFIFYVERELRKINPAFSFPYWATDRQYDSRSWSFDSIWNVQGRPAGAGQEVTGGAWAGARFTIVNSNQSPWLAPFKNSKIKRAYGLEDVQRMTTANQLRQYRFPSLDDYNNIYNMCLNVPTGFHCWANRNEWLHGTFHVVNGGQQQQVGQMATMFSPLDPLFYLHHSNIDRIYDDVQGGWNRAGKSQEYQIMGSCPDNPENPDESQSPKCLTLDTKIPGFNLFVRDTQFSAKLCVKYQAPLRGPPAARAIQRRDGPLDDGIVLGNVDADVPLPSEDISVPGVLAPVVATTTAPTQATKTAGATAKATSISGSKVIPPIVDISVNSSLNINATLPVFNVTLPSYNTTLPFPSLNGSLSLNGTLNLNLTFYPIAYTPPSFPAAPLPDWWIQMQYRSSPNFTDTHIATIKKSVQTIFETTVQKVLKGERILGPIERYDREPDLFVPKKKKCHKKVKA</sequence>
<dbReference type="OMA" id="FHETIEY"/>
<keyword evidence="3" id="KW-0732">Signal</keyword>
<dbReference type="VEuPathDB" id="FungiDB:SPPG_05604"/>
<feature type="signal peptide" evidence="3">
    <location>
        <begin position="1"/>
        <end position="16"/>
    </location>
</feature>
<evidence type="ECO:0000256" key="3">
    <source>
        <dbReference type="SAM" id="SignalP"/>
    </source>
</evidence>
<dbReference type="PROSITE" id="PS00498">
    <property type="entry name" value="TYROSINASE_2"/>
    <property type="match status" value="1"/>
</dbReference>
<proteinExistence type="predicted"/>
<dbReference type="InterPro" id="IPR008922">
    <property type="entry name" value="Di-copper_centre_dom_sf"/>
</dbReference>
<dbReference type="OrthoDB" id="2123541at2759"/>
<dbReference type="PANTHER" id="PTHR11474">
    <property type="entry name" value="TYROSINASE FAMILY MEMBER"/>
    <property type="match status" value="1"/>
</dbReference>
<reference evidence="5 6" key="1">
    <citation type="submission" date="2009-08" db="EMBL/GenBank/DDBJ databases">
        <title>The Genome Sequence of Spizellomyces punctatus strain DAOM BR117.</title>
        <authorList>
            <consortium name="The Broad Institute Genome Sequencing Platform"/>
            <person name="Russ C."/>
            <person name="Cuomo C."/>
            <person name="Shea T."/>
            <person name="Young S.K."/>
            <person name="Zeng Q."/>
            <person name="Koehrsen M."/>
            <person name="Haas B."/>
            <person name="Borodovsky M."/>
            <person name="Guigo R."/>
            <person name="Alvarado L."/>
            <person name="Berlin A."/>
            <person name="Bochicchio J."/>
            <person name="Borenstein D."/>
            <person name="Chapman S."/>
            <person name="Chen Z."/>
            <person name="Engels R."/>
            <person name="Freedman E."/>
            <person name="Gellesch M."/>
            <person name="Goldberg J."/>
            <person name="Griggs A."/>
            <person name="Gujja S."/>
            <person name="Heiman D."/>
            <person name="Hepburn T."/>
            <person name="Howarth C."/>
            <person name="Jen D."/>
            <person name="Larson L."/>
            <person name="Lewis B."/>
            <person name="Mehta T."/>
            <person name="Park D."/>
            <person name="Pearson M."/>
            <person name="Roberts A."/>
            <person name="Saif S."/>
            <person name="Shenoy N."/>
            <person name="Sisk P."/>
            <person name="Stolte C."/>
            <person name="Sykes S."/>
            <person name="Thomson T."/>
            <person name="Walk T."/>
            <person name="White J."/>
            <person name="Yandava C."/>
            <person name="Burger G."/>
            <person name="Gray M.W."/>
            <person name="Holland P.W.H."/>
            <person name="King N."/>
            <person name="Lang F.B.F."/>
            <person name="Roger A.J."/>
            <person name="Ruiz-Trillo I."/>
            <person name="Lander E."/>
            <person name="Nusbaum C."/>
        </authorList>
    </citation>
    <scope>NUCLEOTIDE SEQUENCE [LARGE SCALE GENOMIC DNA]</scope>
    <source>
        <strain evidence="5 6">DAOM BR117</strain>
    </source>
</reference>
<dbReference type="AlphaFoldDB" id="A0A0L0HF05"/>
<dbReference type="InParanoid" id="A0A0L0HF05"/>
<dbReference type="Proteomes" id="UP000053201">
    <property type="component" value="Unassembled WGS sequence"/>
</dbReference>
<dbReference type="EMBL" id="KQ257458">
    <property type="protein sequence ID" value="KNC99358.1"/>
    <property type="molecule type" value="Genomic_DNA"/>
</dbReference>
<evidence type="ECO:0000313" key="6">
    <source>
        <dbReference type="Proteomes" id="UP000053201"/>
    </source>
</evidence>
<evidence type="ECO:0000259" key="4">
    <source>
        <dbReference type="PROSITE" id="PS00498"/>
    </source>
</evidence>
<protein>
    <recommendedName>
        <fullName evidence="4">Tyrosinase copper-binding domain-containing protein</fullName>
    </recommendedName>
</protein>
<dbReference type="Gene3D" id="1.10.1280.10">
    <property type="entry name" value="Di-copper center containing domain from catechol oxidase"/>
    <property type="match status" value="1"/>
</dbReference>
<feature type="chain" id="PRO_5005539907" description="Tyrosinase copper-binding domain-containing protein" evidence="3">
    <location>
        <begin position="17"/>
        <end position="559"/>
    </location>
</feature>
<organism evidence="5 6">
    <name type="scientific">Spizellomyces punctatus (strain DAOM BR117)</name>
    <dbReference type="NCBI Taxonomy" id="645134"/>
    <lineage>
        <taxon>Eukaryota</taxon>
        <taxon>Fungi</taxon>
        <taxon>Fungi incertae sedis</taxon>
        <taxon>Chytridiomycota</taxon>
        <taxon>Chytridiomycota incertae sedis</taxon>
        <taxon>Chytridiomycetes</taxon>
        <taxon>Spizellomycetales</taxon>
        <taxon>Spizellomycetaceae</taxon>
        <taxon>Spizellomyces</taxon>
    </lineage>
</organism>
<dbReference type="PANTHER" id="PTHR11474:SF126">
    <property type="entry name" value="TYROSINASE-LIKE PROTEIN TYR-1-RELATED"/>
    <property type="match status" value="1"/>
</dbReference>
<dbReference type="GeneID" id="27688967"/>
<dbReference type="SUPFAM" id="SSF48056">
    <property type="entry name" value="Di-copper centre-containing domain"/>
    <property type="match status" value="1"/>
</dbReference>
<dbReference type="PRINTS" id="PR00092">
    <property type="entry name" value="TYROSINASE"/>
</dbReference>
<evidence type="ECO:0000313" key="5">
    <source>
        <dbReference type="EMBL" id="KNC99358.1"/>
    </source>
</evidence>
<feature type="domain" description="Tyrosinase copper-binding" evidence="4">
    <location>
        <begin position="264"/>
        <end position="275"/>
    </location>
</feature>
<dbReference type="InterPro" id="IPR002227">
    <property type="entry name" value="Tyrosinase_Cu-bd"/>
</dbReference>